<evidence type="ECO:0000256" key="4">
    <source>
        <dbReference type="ARBA" id="ARBA00023163"/>
    </source>
</evidence>
<evidence type="ECO:0000313" key="9">
    <source>
        <dbReference type="Proteomes" id="UP000636709"/>
    </source>
</evidence>
<keyword evidence="4" id="KW-0804">Transcription</keyword>
<dbReference type="GO" id="GO:0003700">
    <property type="term" value="F:DNA-binding transcription factor activity"/>
    <property type="evidence" value="ECO:0007669"/>
    <property type="project" value="InterPro"/>
</dbReference>
<protein>
    <recommendedName>
        <fullName evidence="7">TF-B3 domain-containing protein</fullName>
    </recommendedName>
</protein>
<keyword evidence="9" id="KW-1185">Reference proteome</keyword>
<dbReference type="InterPro" id="IPR003340">
    <property type="entry name" value="B3_DNA-bd"/>
</dbReference>
<keyword evidence="5" id="KW-0539">Nucleus</keyword>
<feature type="region of interest" description="Disordered" evidence="6">
    <location>
        <begin position="1"/>
        <end position="32"/>
    </location>
</feature>
<evidence type="ECO:0000256" key="5">
    <source>
        <dbReference type="ARBA" id="ARBA00023242"/>
    </source>
</evidence>
<feature type="compositionally biased region" description="Gly residues" evidence="6">
    <location>
        <begin position="83"/>
        <end position="93"/>
    </location>
</feature>
<evidence type="ECO:0000256" key="3">
    <source>
        <dbReference type="ARBA" id="ARBA00023125"/>
    </source>
</evidence>
<feature type="region of interest" description="Disordered" evidence="6">
    <location>
        <begin position="50"/>
        <end position="96"/>
    </location>
</feature>
<dbReference type="PROSITE" id="PS50863">
    <property type="entry name" value="B3"/>
    <property type="match status" value="1"/>
</dbReference>
<comment type="subcellular location">
    <subcellularLocation>
        <location evidence="1">Nucleus</location>
    </subcellularLocation>
</comment>
<organism evidence="8 9">
    <name type="scientific">Digitaria exilis</name>
    <dbReference type="NCBI Taxonomy" id="1010633"/>
    <lineage>
        <taxon>Eukaryota</taxon>
        <taxon>Viridiplantae</taxon>
        <taxon>Streptophyta</taxon>
        <taxon>Embryophyta</taxon>
        <taxon>Tracheophyta</taxon>
        <taxon>Spermatophyta</taxon>
        <taxon>Magnoliopsida</taxon>
        <taxon>Liliopsida</taxon>
        <taxon>Poales</taxon>
        <taxon>Poaceae</taxon>
        <taxon>PACMAD clade</taxon>
        <taxon>Panicoideae</taxon>
        <taxon>Panicodae</taxon>
        <taxon>Paniceae</taxon>
        <taxon>Anthephorinae</taxon>
        <taxon>Digitaria</taxon>
    </lineage>
</organism>
<keyword evidence="2" id="KW-0805">Transcription regulation</keyword>
<feature type="compositionally biased region" description="Basic and acidic residues" evidence="6">
    <location>
        <begin position="383"/>
        <end position="393"/>
    </location>
</feature>
<evidence type="ECO:0000259" key="7">
    <source>
        <dbReference type="PROSITE" id="PS50863"/>
    </source>
</evidence>
<evidence type="ECO:0000256" key="2">
    <source>
        <dbReference type="ARBA" id="ARBA00023015"/>
    </source>
</evidence>
<reference evidence="8" key="1">
    <citation type="submission" date="2020-07" db="EMBL/GenBank/DDBJ databases">
        <title>Genome sequence and genetic diversity analysis of an under-domesticated orphan crop, white fonio (Digitaria exilis).</title>
        <authorList>
            <person name="Bennetzen J.L."/>
            <person name="Chen S."/>
            <person name="Ma X."/>
            <person name="Wang X."/>
            <person name="Yssel A.E.J."/>
            <person name="Chaluvadi S.R."/>
            <person name="Johnson M."/>
            <person name="Gangashetty P."/>
            <person name="Hamidou F."/>
            <person name="Sanogo M.D."/>
            <person name="Zwaenepoel A."/>
            <person name="Wallace J."/>
            <person name="Van De Peer Y."/>
            <person name="Van Deynze A."/>
        </authorList>
    </citation>
    <scope>NUCLEOTIDE SEQUENCE</scope>
    <source>
        <tissue evidence="8">Leaves</tissue>
    </source>
</reference>
<dbReference type="AlphaFoldDB" id="A0A835KQ47"/>
<dbReference type="CDD" id="cd10017">
    <property type="entry name" value="B3_DNA"/>
    <property type="match status" value="1"/>
</dbReference>
<keyword evidence="3" id="KW-0238">DNA-binding</keyword>
<dbReference type="GO" id="GO:0003677">
    <property type="term" value="F:DNA binding"/>
    <property type="evidence" value="ECO:0007669"/>
    <property type="project" value="UniProtKB-KW"/>
</dbReference>
<name>A0A835KQ47_9POAL</name>
<dbReference type="PANTHER" id="PTHR31140:SF129">
    <property type="entry name" value="B3 DOMAIN-CONTAINING PROTEIN OS02G0683500"/>
    <property type="match status" value="1"/>
</dbReference>
<feature type="compositionally biased region" description="Low complexity" evidence="6">
    <location>
        <begin position="415"/>
        <end position="424"/>
    </location>
</feature>
<dbReference type="InterPro" id="IPR015300">
    <property type="entry name" value="DNA-bd_pseudobarrel_sf"/>
</dbReference>
<dbReference type="SMART" id="SM01019">
    <property type="entry name" value="B3"/>
    <property type="match status" value="1"/>
</dbReference>
<dbReference type="SUPFAM" id="SSF101936">
    <property type="entry name" value="DNA-binding pseudobarrel domain"/>
    <property type="match status" value="1"/>
</dbReference>
<evidence type="ECO:0000313" key="8">
    <source>
        <dbReference type="EMBL" id="KAF8765358.1"/>
    </source>
</evidence>
<evidence type="ECO:0000256" key="6">
    <source>
        <dbReference type="SAM" id="MobiDB-lite"/>
    </source>
</evidence>
<gene>
    <name evidence="8" type="ORF">HU200_008500</name>
</gene>
<feature type="compositionally biased region" description="Low complexity" evidence="6">
    <location>
        <begin position="433"/>
        <end position="447"/>
    </location>
</feature>
<sequence>MDHFAPSGRFSREEEADDEQEDASNSPRREISFMPAAAAAAWSSEAAAAAAASTSASASAPASTSAGAAPFRSAASGDDDGAGASGSGGGGGEAEADAAVEKEHMFDKVVTPSDVGKLNRLVIPKQYAEKYFPLDAAGNEKGLLLSFEDSAGKHWRFRYSYWNSSQSYVMTKGWSRFVKEKRLVAGDTVSFSRAAAEDALHRLFIDWKRRVVLDARAGPLRFSSLALPMMPLGMGSHHHYTPWGGFGFGSGGGGGGGGGGGFFMPPSPPATLYEHHRFRQGLDFSGGGMSYPAPTVGRQLLFFGSARTTTMPPHAPPLHLHQPPPRAPPTMLQPLHYAVQPSATSSRPPVVFDSVPVIESPTTAAKRVRLFGVNLDDNNNSWHHSDGGGEGSHHHQGNALSSSSSLQMPAWQQQRRTPTLRLLELPPPRHGGAESSAASSPSASSSSSKREARSSALDLDL</sequence>
<dbReference type="Gene3D" id="2.40.330.10">
    <property type="entry name" value="DNA-binding pseudobarrel domain"/>
    <property type="match status" value="1"/>
</dbReference>
<proteinExistence type="predicted"/>
<feature type="compositionally biased region" description="Low complexity" evidence="6">
    <location>
        <begin position="50"/>
        <end position="76"/>
    </location>
</feature>
<feature type="domain" description="TF-B3" evidence="7">
    <location>
        <begin position="106"/>
        <end position="209"/>
    </location>
</feature>
<dbReference type="Pfam" id="PF02362">
    <property type="entry name" value="B3"/>
    <property type="match status" value="1"/>
</dbReference>
<dbReference type="InterPro" id="IPR044800">
    <property type="entry name" value="LEC2-like"/>
</dbReference>
<feature type="compositionally biased region" description="Polar residues" evidence="6">
    <location>
        <begin position="398"/>
        <end position="414"/>
    </location>
</feature>
<dbReference type="PANTHER" id="PTHR31140">
    <property type="entry name" value="B3 DOMAIN-CONTAINING TRANSCRIPTION FACTOR ABI3"/>
    <property type="match status" value="1"/>
</dbReference>
<dbReference type="GO" id="GO:0005634">
    <property type="term" value="C:nucleus"/>
    <property type="evidence" value="ECO:0007669"/>
    <property type="project" value="UniProtKB-SubCell"/>
</dbReference>
<accession>A0A835KQ47</accession>
<dbReference type="EMBL" id="JACEFO010000572">
    <property type="protein sequence ID" value="KAF8765358.1"/>
    <property type="molecule type" value="Genomic_DNA"/>
</dbReference>
<feature type="region of interest" description="Disordered" evidence="6">
    <location>
        <begin position="381"/>
        <end position="461"/>
    </location>
</feature>
<evidence type="ECO:0000256" key="1">
    <source>
        <dbReference type="ARBA" id="ARBA00004123"/>
    </source>
</evidence>
<dbReference type="OrthoDB" id="2020802at2759"/>
<dbReference type="Proteomes" id="UP000636709">
    <property type="component" value="Unassembled WGS sequence"/>
</dbReference>
<comment type="caution">
    <text evidence="8">The sequence shown here is derived from an EMBL/GenBank/DDBJ whole genome shotgun (WGS) entry which is preliminary data.</text>
</comment>